<sequence>MNHYFAKKFQLETEIRATKQGQRSIQELYDFMVKLWDQMARLEPNDLIKSNNYRKFQEENQLIQFLLALSDKFEPFKRSLLRRRVVPSLQEVVLELKTEEARLSSSSRYCKGKFAVDDDGDVPEEKIENHEAELSGGIVAKFAAASLAVAGVSWALSDYLSGSGSGKVSLNIFS</sequence>
<keyword evidence="2" id="KW-1185">Reference proteome</keyword>
<dbReference type="EMBL" id="CM044706">
    <property type="protein sequence ID" value="KAI5656765.1"/>
    <property type="molecule type" value="Genomic_DNA"/>
</dbReference>
<evidence type="ECO:0000313" key="1">
    <source>
        <dbReference type="EMBL" id="KAI5656765.1"/>
    </source>
</evidence>
<evidence type="ECO:0000313" key="2">
    <source>
        <dbReference type="Proteomes" id="UP001060085"/>
    </source>
</evidence>
<gene>
    <name evidence="1" type="ORF">M9H77_25558</name>
</gene>
<protein>
    <submittedName>
        <fullName evidence="1">Uncharacterized protein</fullName>
    </submittedName>
</protein>
<name>A0ACC0A930_CATRO</name>
<accession>A0ACC0A930</accession>
<organism evidence="1 2">
    <name type="scientific">Catharanthus roseus</name>
    <name type="common">Madagascar periwinkle</name>
    <name type="synonym">Vinca rosea</name>
    <dbReference type="NCBI Taxonomy" id="4058"/>
    <lineage>
        <taxon>Eukaryota</taxon>
        <taxon>Viridiplantae</taxon>
        <taxon>Streptophyta</taxon>
        <taxon>Embryophyta</taxon>
        <taxon>Tracheophyta</taxon>
        <taxon>Spermatophyta</taxon>
        <taxon>Magnoliopsida</taxon>
        <taxon>eudicotyledons</taxon>
        <taxon>Gunneridae</taxon>
        <taxon>Pentapetalae</taxon>
        <taxon>asterids</taxon>
        <taxon>lamiids</taxon>
        <taxon>Gentianales</taxon>
        <taxon>Apocynaceae</taxon>
        <taxon>Rauvolfioideae</taxon>
        <taxon>Vinceae</taxon>
        <taxon>Catharanthinae</taxon>
        <taxon>Catharanthus</taxon>
    </lineage>
</organism>
<reference evidence="2" key="1">
    <citation type="journal article" date="2023" name="Nat. Plants">
        <title>Single-cell RNA sequencing provides a high-resolution roadmap for understanding the multicellular compartmentation of specialized metabolism.</title>
        <authorList>
            <person name="Sun S."/>
            <person name="Shen X."/>
            <person name="Li Y."/>
            <person name="Li Y."/>
            <person name="Wang S."/>
            <person name="Li R."/>
            <person name="Zhang H."/>
            <person name="Shen G."/>
            <person name="Guo B."/>
            <person name="Wei J."/>
            <person name="Xu J."/>
            <person name="St-Pierre B."/>
            <person name="Chen S."/>
            <person name="Sun C."/>
        </authorList>
    </citation>
    <scope>NUCLEOTIDE SEQUENCE [LARGE SCALE GENOMIC DNA]</scope>
</reference>
<dbReference type="Proteomes" id="UP001060085">
    <property type="component" value="Linkage Group LG06"/>
</dbReference>
<proteinExistence type="predicted"/>
<comment type="caution">
    <text evidence="1">The sequence shown here is derived from an EMBL/GenBank/DDBJ whole genome shotgun (WGS) entry which is preliminary data.</text>
</comment>